<organism evidence="1 2">
    <name type="scientific">Citrobacter amalonaticus</name>
    <dbReference type="NCBI Taxonomy" id="35703"/>
    <lineage>
        <taxon>Bacteria</taxon>
        <taxon>Pseudomonadati</taxon>
        <taxon>Pseudomonadota</taxon>
        <taxon>Gammaproteobacteria</taxon>
        <taxon>Enterobacterales</taxon>
        <taxon>Enterobacteriaceae</taxon>
        <taxon>Citrobacter</taxon>
    </lineage>
</organism>
<dbReference type="Proteomes" id="UP000237003">
    <property type="component" value="Unassembled WGS sequence"/>
</dbReference>
<sequence>MGYDEEETRVLSAILLSRFTQRDGKAFFALPQTPEHVAFPPAVCRQCEEAIQRHSSDRP</sequence>
<evidence type="ECO:0000313" key="1">
    <source>
        <dbReference type="EMBL" id="POU64614.1"/>
    </source>
</evidence>
<comment type="caution">
    <text evidence="1">The sequence shown here is derived from an EMBL/GenBank/DDBJ whole genome shotgun (WGS) entry which is preliminary data.</text>
</comment>
<gene>
    <name evidence="1" type="ORF">C3430_15685</name>
</gene>
<dbReference type="OrthoDB" id="6591498at2"/>
<reference evidence="1 2" key="1">
    <citation type="submission" date="2018-01" db="EMBL/GenBank/DDBJ databases">
        <title>Complete genome sequences of 14 Citrobacter spp. isolated from plant in Canada.</title>
        <authorList>
            <person name="Bhandare S.G."/>
            <person name="Colavecchio A."/>
            <person name="Jeukens J."/>
            <person name="Emond-Rheault J.-G."/>
            <person name="Freschi L."/>
            <person name="Hamel J."/>
            <person name="Kukavica-Ibrulj I."/>
            <person name="Levesque R."/>
            <person name="Goodridge L."/>
        </authorList>
    </citation>
    <scope>NUCLEOTIDE SEQUENCE [LARGE SCALE GENOMIC DNA]</scope>
    <source>
        <strain evidence="1 2">S1285</strain>
    </source>
</reference>
<proteinExistence type="predicted"/>
<dbReference type="EMBL" id="PQLX01000005">
    <property type="protein sequence ID" value="POU64614.1"/>
    <property type="molecule type" value="Genomic_DNA"/>
</dbReference>
<evidence type="ECO:0000313" key="2">
    <source>
        <dbReference type="Proteomes" id="UP000237003"/>
    </source>
</evidence>
<name>A0A2S4RWE5_CITAM</name>
<protein>
    <submittedName>
        <fullName evidence="1">Uncharacterized protein</fullName>
    </submittedName>
</protein>
<dbReference type="RefSeq" id="WP_103777250.1">
    <property type="nucleotide sequence ID" value="NZ_PQLX01000005.1"/>
</dbReference>
<accession>A0A2S4RWE5</accession>
<dbReference type="AlphaFoldDB" id="A0A2S4RWE5"/>